<organism evidence="3 5">
    <name type="scientific">Cucumis melo var. makuwa</name>
    <name type="common">Oriental melon</name>
    <dbReference type="NCBI Taxonomy" id="1194695"/>
    <lineage>
        <taxon>Eukaryota</taxon>
        <taxon>Viridiplantae</taxon>
        <taxon>Streptophyta</taxon>
        <taxon>Embryophyta</taxon>
        <taxon>Tracheophyta</taxon>
        <taxon>Spermatophyta</taxon>
        <taxon>Magnoliopsida</taxon>
        <taxon>eudicotyledons</taxon>
        <taxon>Gunneridae</taxon>
        <taxon>Pentapetalae</taxon>
        <taxon>rosids</taxon>
        <taxon>fabids</taxon>
        <taxon>Cucurbitales</taxon>
        <taxon>Cucurbitaceae</taxon>
        <taxon>Benincaseae</taxon>
        <taxon>Cucumis</taxon>
    </lineage>
</organism>
<protein>
    <submittedName>
        <fullName evidence="3">Uncharacterized protein</fullName>
    </submittedName>
</protein>
<gene>
    <name evidence="3" type="ORF">E5676_scaffold487G00690</name>
    <name evidence="2" type="ORF">E6C27_scaffold36G00760</name>
</gene>
<evidence type="ECO:0000313" key="5">
    <source>
        <dbReference type="Proteomes" id="UP000321947"/>
    </source>
</evidence>
<accession>A0A5D3BG14</accession>
<evidence type="ECO:0000256" key="1">
    <source>
        <dbReference type="SAM" id="MobiDB-lite"/>
    </source>
</evidence>
<evidence type="ECO:0000313" key="2">
    <source>
        <dbReference type="EMBL" id="KAA0037904.1"/>
    </source>
</evidence>
<feature type="region of interest" description="Disordered" evidence="1">
    <location>
        <begin position="43"/>
        <end position="65"/>
    </location>
</feature>
<dbReference type="Proteomes" id="UP000321393">
    <property type="component" value="Unassembled WGS sequence"/>
</dbReference>
<sequence>MAQAFTTLFCQVVAMGRGLNTIRKFPSILVRIIHHLMPEQASGKDHFIPDHTARSRHSTPEHTERTEHLILDPKTRIRHLTPDHTTSESCHHVLADDTGRIKTGCKVLTKEGQREQSLVIQKKAYKIERLKKLGATVFEGSTNPADAENWLNMLEKCFDVMNCPEE</sequence>
<dbReference type="EMBL" id="SSTD01018434">
    <property type="protein sequence ID" value="TYJ98036.1"/>
    <property type="molecule type" value="Genomic_DNA"/>
</dbReference>
<dbReference type="AlphaFoldDB" id="A0A5D3BG14"/>
<name>A0A5D3BG14_CUCMM</name>
<proteinExistence type="predicted"/>
<evidence type="ECO:0000313" key="3">
    <source>
        <dbReference type="EMBL" id="TYJ98036.1"/>
    </source>
</evidence>
<evidence type="ECO:0000313" key="4">
    <source>
        <dbReference type="Proteomes" id="UP000321393"/>
    </source>
</evidence>
<reference evidence="4 5" key="1">
    <citation type="submission" date="2019-08" db="EMBL/GenBank/DDBJ databases">
        <title>Draft genome sequences of two oriental melons (Cucumis melo L. var makuwa).</title>
        <authorList>
            <person name="Kwon S.-Y."/>
        </authorList>
    </citation>
    <scope>NUCLEOTIDE SEQUENCE [LARGE SCALE GENOMIC DNA]</scope>
    <source>
        <strain evidence="5">cv. Chang Bougi</strain>
        <strain evidence="4">cv. SW 3</strain>
        <tissue evidence="3">Leaf</tissue>
    </source>
</reference>
<dbReference type="Proteomes" id="UP000321947">
    <property type="component" value="Unassembled WGS sequence"/>
</dbReference>
<dbReference type="OrthoDB" id="786614at2759"/>
<dbReference type="EMBL" id="SSTE01018788">
    <property type="protein sequence ID" value="KAA0037904.1"/>
    <property type="molecule type" value="Genomic_DNA"/>
</dbReference>
<comment type="caution">
    <text evidence="3">The sequence shown here is derived from an EMBL/GenBank/DDBJ whole genome shotgun (WGS) entry which is preliminary data.</text>
</comment>